<dbReference type="AlphaFoldDB" id="A0A427XDY5"/>
<dbReference type="EMBL" id="RSCE01000019">
    <property type="protein sequence ID" value="RSH76947.1"/>
    <property type="molecule type" value="Genomic_DNA"/>
</dbReference>
<protein>
    <recommendedName>
        <fullName evidence="6">Alpha/beta hydrolase fold-3 domain-containing protein</fullName>
    </recommendedName>
</protein>
<dbReference type="RefSeq" id="XP_028472094.1">
    <property type="nucleotide sequence ID" value="XM_028619521.1"/>
</dbReference>
<dbReference type="InterPro" id="IPR029058">
    <property type="entry name" value="AB_hydrolase_fold"/>
</dbReference>
<comment type="caution">
    <text evidence="4">The sequence shown here is derived from an EMBL/GenBank/DDBJ whole genome shotgun (WGS) entry which is preliminary data.</text>
</comment>
<dbReference type="PANTHER" id="PTHR48081:SF3">
    <property type="entry name" value="ALPHA_BETA HYDROLASE FOLD-3 DOMAIN-CONTAINING PROTEIN"/>
    <property type="match status" value="1"/>
</dbReference>
<keyword evidence="5" id="KW-1185">Reference proteome</keyword>
<evidence type="ECO:0008006" key="6">
    <source>
        <dbReference type="Google" id="ProtNLM"/>
    </source>
</evidence>
<dbReference type="GO" id="GO:0006508">
    <property type="term" value="P:proteolysis"/>
    <property type="evidence" value="ECO:0007669"/>
    <property type="project" value="InterPro"/>
</dbReference>
<accession>A0A427XDY5</accession>
<reference evidence="4 5" key="1">
    <citation type="submission" date="2018-11" db="EMBL/GenBank/DDBJ databases">
        <title>Genome sequence of Apiotrichum porosum DSM 27194.</title>
        <authorList>
            <person name="Aliyu H."/>
            <person name="Gorte O."/>
            <person name="Ochsenreither K."/>
        </authorList>
    </citation>
    <scope>NUCLEOTIDE SEQUENCE [LARGE SCALE GENOMIC DNA]</scope>
    <source>
        <strain evidence="4 5">DSM 27194</strain>
    </source>
</reference>
<evidence type="ECO:0000313" key="5">
    <source>
        <dbReference type="Proteomes" id="UP000279236"/>
    </source>
</evidence>
<dbReference type="GO" id="GO:0008236">
    <property type="term" value="F:serine-type peptidase activity"/>
    <property type="evidence" value="ECO:0007669"/>
    <property type="project" value="InterPro"/>
</dbReference>
<dbReference type="Proteomes" id="UP000279236">
    <property type="component" value="Unassembled WGS sequence"/>
</dbReference>
<sequence>MTTRTQSFSPCPTPFSDHVFKTVAEVDVPLRIWPATEGQGNRPWLLWWHGGGFTAGKHVIPNAWVVPAFRARGYHVVSAAYRFLPHVNLDDMAQDAIDAHIWCRENLPKILGAGNVDVEALVVGGDSAGGTMSTLAGINLNPSPKVVLDIYGITDATDPYFTGRGVDESTPAEQARKNFFKLSGKFTEEEIAAALAETDPRKAQHIVPWSWEVEPAMSLETLRSFWGVPDFQITPEHTLRMDMLGVLDRNRKLFRKLARRHDVDEDSKLDDPDALDKLLLDYSPFHLVDIKGTYPATFFLHGDVDMAVPVAQSRNMAKKLRTLGVPVGEAYSPEGNHCFDNVIEEPTDAGWNQYIVPCMDFIDKHIRTA</sequence>
<dbReference type="SUPFAM" id="SSF53474">
    <property type="entry name" value="alpha/beta-Hydrolases"/>
    <property type="match status" value="1"/>
</dbReference>
<keyword evidence="1" id="KW-0378">Hydrolase</keyword>
<dbReference type="InterPro" id="IPR013094">
    <property type="entry name" value="AB_hydrolase_3"/>
</dbReference>
<feature type="domain" description="Peptidase S9 prolyl oligopeptidase catalytic" evidence="2">
    <location>
        <begin position="281"/>
        <end position="340"/>
    </location>
</feature>
<dbReference type="GeneID" id="39588427"/>
<organism evidence="4 5">
    <name type="scientific">Apiotrichum porosum</name>
    <dbReference type="NCBI Taxonomy" id="105984"/>
    <lineage>
        <taxon>Eukaryota</taxon>
        <taxon>Fungi</taxon>
        <taxon>Dikarya</taxon>
        <taxon>Basidiomycota</taxon>
        <taxon>Agaricomycotina</taxon>
        <taxon>Tremellomycetes</taxon>
        <taxon>Trichosporonales</taxon>
        <taxon>Trichosporonaceae</taxon>
        <taxon>Apiotrichum</taxon>
    </lineage>
</organism>
<dbReference type="Gene3D" id="3.40.50.1820">
    <property type="entry name" value="alpha/beta hydrolase"/>
    <property type="match status" value="1"/>
</dbReference>
<proteinExistence type="predicted"/>
<evidence type="ECO:0000256" key="1">
    <source>
        <dbReference type="ARBA" id="ARBA00022801"/>
    </source>
</evidence>
<dbReference type="InterPro" id="IPR001375">
    <property type="entry name" value="Peptidase_S9_cat"/>
</dbReference>
<dbReference type="Pfam" id="PF00326">
    <property type="entry name" value="Peptidase_S9"/>
    <property type="match status" value="1"/>
</dbReference>
<evidence type="ECO:0000313" key="4">
    <source>
        <dbReference type="EMBL" id="RSH76947.1"/>
    </source>
</evidence>
<dbReference type="InterPro" id="IPR050300">
    <property type="entry name" value="GDXG_lipolytic_enzyme"/>
</dbReference>
<dbReference type="STRING" id="105984.A0A427XDY5"/>
<dbReference type="PANTHER" id="PTHR48081">
    <property type="entry name" value="AB HYDROLASE SUPERFAMILY PROTEIN C4A8.06C"/>
    <property type="match status" value="1"/>
</dbReference>
<gene>
    <name evidence="4" type="ORF">EHS24_003884</name>
</gene>
<feature type="domain" description="Alpha/beta hydrolase fold-3" evidence="3">
    <location>
        <begin position="45"/>
        <end position="156"/>
    </location>
</feature>
<name>A0A427XDY5_9TREE</name>
<dbReference type="OrthoDB" id="408631at2759"/>
<evidence type="ECO:0000259" key="3">
    <source>
        <dbReference type="Pfam" id="PF07859"/>
    </source>
</evidence>
<evidence type="ECO:0000259" key="2">
    <source>
        <dbReference type="Pfam" id="PF00326"/>
    </source>
</evidence>
<dbReference type="Pfam" id="PF07859">
    <property type="entry name" value="Abhydrolase_3"/>
    <property type="match status" value="1"/>
</dbReference>